<dbReference type="OrthoDB" id="839202at2"/>
<accession>A0A1H6ZXF7</accession>
<evidence type="ECO:0000313" key="2">
    <source>
        <dbReference type="EMBL" id="SEJ56844.1"/>
    </source>
</evidence>
<keyword evidence="1" id="KW-0732">Signal</keyword>
<organism evidence="2 3">
    <name type="scientific">Cyclobacterium xiamenense</name>
    <dbReference type="NCBI Taxonomy" id="1297121"/>
    <lineage>
        <taxon>Bacteria</taxon>
        <taxon>Pseudomonadati</taxon>
        <taxon>Bacteroidota</taxon>
        <taxon>Cytophagia</taxon>
        <taxon>Cytophagales</taxon>
        <taxon>Cyclobacteriaceae</taxon>
        <taxon>Cyclobacterium</taxon>
    </lineage>
</organism>
<proteinExistence type="predicted"/>
<keyword evidence="3" id="KW-1185">Reference proteome</keyword>
<feature type="signal peptide" evidence="1">
    <location>
        <begin position="1"/>
        <end position="21"/>
    </location>
</feature>
<dbReference type="AlphaFoldDB" id="A0A1H6ZXF7"/>
<dbReference type="Proteomes" id="UP000199403">
    <property type="component" value="Unassembled WGS sequence"/>
</dbReference>
<name>A0A1H6ZXF7_9BACT</name>
<protein>
    <recommendedName>
        <fullName evidence="4">TolB-like 6-blade propeller-like</fullName>
    </recommendedName>
</protein>
<evidence type="ECO:0000313" key="3">
    <source>
        <dbReference type="Proteomes" id="UP000199403"/>
    </source>
</evidence>
<dbReference type="EMBL" id="FNZH01000005">
    <property type="protein sequence ID" value="SEJ56844.1"/>
    <property type="molecule type" value="Genomic_DNA"/>
</dbReference>
<gene>
    <name evidence="2" type="ORF">SAMN05192553_105140</name>
</gene>
<reference evidence="3" key="1">
    <citation type="submission" date="2016-10" db="EMBL/GenBank/DDBJ databases">
        <authorList>
            <person name="Varghese N."/>
            <person name="Submissions S."/>
        </authorList>
    </citation>
    <scope>NUCLEOTIDE SEQUENCE [LARGE SCALE GENOMIC DNA]</scope>
    <source>
        <strain evidence="3">IBRC-M 10761</strain>
    </source>
</reference>
<evidence type="ECO:0000256" key="1">
    <source>
        <dbReference type="SAM" id="SignalP"/>
    </source>
</evidence>
<feature type="chain" id="PRO_5011593567" description="TolB-like 6-blade propeller-like" evidence="1">
    <location>
        <begin position="22"/>
        <end position="323"/>
    </location>
</feature>
<dbReference type="RefSeq" id="WP_092176483.1">
    <property type="nucleotide sequence ID" value="NZ_FNZH01000005.1"/>
</dbReference>
<evidence type="ECO:0008006" key="4">
    <source>
        <dbReference type="Google" id="ProtNLM"/>
    </source>
</evidence>
<sequence length="323" mass="36225">MKFVCAVLVLLFLAFPVSLEAQSTARQLVPDFTQLFLNLDTLPTRTYFLDYQPSFDPRGGHLQGMQRFGESALYLSGSTETHSYMALGDTQRKRIVSVDSLMPAPFRHAGGFQIYGRYLAVGIEDNQKRRTSRVQIYDLHAENPWAQPHYSLLREGAFERVTAGAVGLTAYRQKLWLLVANWDSRNLDIYTCPKAEFEQGTGSFDLQISLDASKLPRSDWSDPDWNSYQNINLFTDQQERLYLVGTGRDGEGNQVGDLFELQTEESPPSLRKLASKVFHPGEPVDFKAAAGLVIGSGGSLELLGAPYQLEGRTRIDVFSSHDK</sequence>
<dbReference type="STRING" id="1416801.SAMN05192553_105140"/>